<sequence length="603" mass="63786">MFRRQINNSRRWVSHYSRPRKSSTVLIRGVVVATSVAAAAAAVANQQFVGGSIHNDAAPSTAAPRSDQAAARGNDEEGLRLLVWGSNRFAFPLSLTSAILTADEGSRIISPGASDAAQIRTPAAASFLQDVALRDLAVHTTHAVCVDGRGDVYQWGDGFFGHRPAPADGTPVLTLRGKNITKVQVTDSRVFALSAEGKVYVIPAWGAGQYLASGAPPPPSSSPWWGTGWLWGEEAGARHAEVAPAQKLAWGERITSIAAGRDHLLALTSSGRTFVHPITKNANTHGQLGFRKFDIPDPSAAAAARLDVELTPRAIADPYAKSSRYARGPSTSTATCCSNFLDDTTLDFSDRFFEVPALRGIRAVQIAAGARSSFVRTDTGRVLGWGANDYGQIGLGGNVTLDTITVPTEVVLWRGTPSGTHTRCIDLNAGGDLAFFTVERVDGTAIRNVEVLSCGNGQYGGLGNALFSNAQSIPVRTKAVSGLLEFSEKTNNLQPIVPHAVSVSPDGHVLLALDTCAHAGPGGGGMDLLAWGTNYDYQVGNGKRASIAVPATLGSEDGDRIMLQTQRAKVVRDLQGRVLGRSVEVEQVAIAGYGNSLVYWRIA</sequence>
<dbReference type="Proteomes" id="UP001201163">
    <property type="component" value="Unassembled WGS sequence"/>
</dbReference>
<proteinExistence type="predicted"/>
<gene>
    <name evidence="2" type="ORF">EDB92DRAFT_1828720</name>
</gene>
<dbReference type="GO" id="GO:0005743">
    <property type="term" value="C:mitochondrial inner membrane"/>
    <property type="evidence" value="ECO:0007669"/>
    <property type="project" value="TreeGrafter"/>
</dbReference>
<dbReference type="PROSITE" id="PS00626">
    <property type="entry name" value="RCC1_2"/>
    <property type="match status" value="1"/>
</dbReference>
<dbReference type="GO" id="GO:0034551">
    <property type="term" value="P:mitochondrial respiratory chain complex III assembly"/>
    <property type="evidence" value="ECO:0007669"/>
    <property type="project" value="TreeGrafter"/>
</dbReference>
<dbReference type="Gene3D" id="2.130.10.30">
    <property type="entry name" value="Regulator of chromosome condensation 1/beta-lactamase-inhibitor protein II"/>
    <property type="match status" value="1"/>
</dbReference>
<feature type="repeat" description="RCC1" evidence="1">
    <location>
        <begin position="380"/>
        <end position="440"/>
    </location>
</feature>
<accession>A0AAD4LTM1</accession>
<organism evidence="2 3">
    <name type="scientific">Lactarius akahatsu</name>
    <dbReference type="NCBI Taxonomy" id="416441"/>
    <lineage>
        <taxon>Eukaryota</taxon>
        <taxon>Fungi</taxon>
        <taxon>Dikarya</taxon>
        <taxon>Basidiomycota</taxon>
        <taxon>Agaricomycotina</taxon>
        <taxon>Agaricomycetes</taxon>
        <taxon>Russulales</taxon>
        <taxon>Russulaceae</taxon>
        <taxon>Lactarius</taxon>
    </lineage>
</organism>
<reference evidence="2" key="1">
    <citation type="submission" date="2022-01" db="EMBL/GenBank/DDBJ databases">
        <title>Comparative genomics reveals a dynamic genome evolution in the ectomycorrhizal milk-cap (Lactarius) mushrooms.</title>
        <authorList>
            <consortium name="DOE Joint Genome Institute"/>
            <person name="Lebreton A."/>
            <person name="Tang N."/>
            <person name="Kuo A."/>
            <person name="LaButti K."/>
            <person name="Drula E."/>
            <person name="Barry K."/>
            <person name="Clum A."/>
            <person name="Lipzen A."/>
            <person name="Mousain D."/>
            <person name="Ng V."/>
            <person name="Wang R."/>
            <person name="Wang X."/>
            <person name="Dai Y."/>
            <person name="Henrissat B."/>
            <person name="Grigoriev I.V."/>
            <person name="Guerin-Laguette A."/>
            <person name="Yu F."/>
            <person name="Martin F.M."/>
        </authorList>
    </citation>
    <scope>NUCLEOTIDE SEQUENCE</scope>
    <source>
        <strain evidence="2">QP</strain>
    </source>
</reference>
<evidence type="ECO:0000256" key="1">
    <source>
        <dbReference type="PROSITE-ProRule" id="PRU00235"/>
    </source>
</evidence>
<dbReference type="InterPro" id="IPR009091">
    <property type="entry name" value="RCC1/BLIP-II"/>
</dbReference>
<dbReference type="Pfam" id="PF13540">
    <property type="entry name" value="RCC1_2"/>
    <property type="match status" value="1"/>
</dbReference>
<name>A0AAD4LTM1_9AGAM</name>
<keyword evidence="3" id="KW-1185">Reference proteome</keyword>
<dbReference type="InterPro" id="IPR000408">
    <property type="entry name" value="Reg_chr_condens"/>
</dbReference>
<dbReference type="AlphaFoldDB" id="A0AAD4LTM1"/>
<comment type="caution">
    <text evidence="2">The sequence shown here is derived from an EMBL/GenBank/DDBJ whole genome shotgun (WGS) entry which is preliminary data.</text>
</comment>
<protein>
    <submittedName>
        <fullName evidence="2">RCC1/BLIP-II</fullName>
    </submittedName>
</protein>
<evidence type="ECO:0000313" key="3">
    <source>
        <dbReference type="Proteomes" id="UP001201163"/>
    </source>
</evidence>
<dbReference type="PROSITE" id="PS50012">
    <property type="entry name" value="RCC1_3"/>
    <property type="match status" value="1"/>
</dbReference>
<dbReference type="PANTHER" id="PTHR47563">
    <property type="entry name" value="PROTEIN FMP25, MITOCHONDRIAL"/>
    <property type="match status" value="1"/>
</dbReference>
<dbReference type="EMBL" id="JAKELL010000001">
    <property type="protein sequence ID" value="KAH9001770.1"/>
    <property type="molecule type" value="Genomic_DNA"/>
</dbReference>
<dbReference type="PANTHER" id="PTHR47563:SF1">
    <property type="entry name" value="PROTEIN FMP25, MITOCHONDRIAL"/>
    <property type="match status" value="1"/>
</dbReference>
<dbReference type="SUPFAM" id="SSF50985">
    <property type="entry name" value="RCC1/BLIP-II"/>
    <property type="match status" value="1"/>
</dbReference>
<evidence type="ECO:0000313" key="2">
    <source>
        <dbReference type="EMBL" id="KAH9001770.1"/>
    </source>
</evidence>
<dbReference type="InterPro" id="IPR053245">
    <property type="entry name" value="MitoProcess-Associated"/>
</dbReference>